<dbReference type="Pfam" id="PF00440">
    <property type="entry name" value="TetR_N"/>
    <property type="match status" value="1"/>
</dbReference>
<comment type="caution">
    <text evidence="6">The sequence shown here is derived from an EMBL/GenBank/DDBJ whole genome shotgun (WGS) entry which is preliminary data.</text>
</comment>
<evidence type="ECO:0000313" key="6">
    <source>
        <dbReference type="EMBL" id="OMF54611.1"/>
    </source>
</evidence>
<keyword evidence="1" id="KW-0805">Transcription regulation</keyword>
<evidence type="ECO:0000256" key="2">
    <source>
        <dbReference type="ARBA" id="ARBA00023125"/>
    </source>
</evidence>
<evidence type="ECO:0000256" key="1">
    <source>
        <dbReference type="ARBA" id="ARBA00023015"/>
    </source>
</evidence>
<protein>
    <submittedName>
        <fullName evidence="6">TetR family transcriptional regulator</fullName>
    </submittedName>
</protein>
<accession>A0A1R1ES33</accession>
<dbReference type="PANTHER" id="PTHR30055:SF234">
    <property type="entry name" value="HTH-TYPE TRANSCRIPTIONAL REGULATOR BETI"/>
    <property type="match status" value="1"/>
</dbReference>
<dbReference type="PROSITE" id="PS01081">
    <property type="entry name" value="HTH_TETR_1"/>
    <property type="match status" value="1"/>
</dbReference>
<proteinExistence type="predicted"/>
<gene>
    <name evidence="6" type="ORF">BK138_15730</name>
</gene>
<dbReference type="InterPro" id="IPR009057">
    <property type="entry name" value="Homeodomain-like_sf"/>
</dbReference>
<keyword evidence="7" id="KW-1185">Reference proteome</keyword>
<dbReference type="PROSITE" id="PS50977">
    <property type="entry name" value="HTH_TETR_2"/>
    <property type="match status" value="1"/>
</dbReference>
<dbReference type="GO" id="GO:0003700">
    <property type="term" value="F:DNA-binding transcription factor activity"/>
    <property type="evidence" value="ECO:0007669"/>
    <property type="project" value="TreeGrafter"/>
</dbReference>
<feature type="domain" description="HTH tetR-type" evidence="5">
    <location>
        <begin position="16"/>
        <end position="76"/>
    </location>
</feature>
<organism evidence="6 7">
    <name type="scientific">Paenibacillus rhizosphaerae</name>
    <dbReference type="NCBI Taxonomy" id="297318"/>
    <lineage>
        <taxon>Bacteria</taxon>
        <taxon>Bacillati</taxon>
        <taxon>Bacillota</taxon>
        <taxon>Bacilli</taxon>
        <taxon>Bacillales</taxon>
        <taxon>Paenibacillaceae</taxon>
        <taxon>Paenibacillus</taxon>
    </lineage>
</organism>
<sequence length="224" mass="25328">MDPKTRWEQERLEGKKARESSIIEAAERVFIRKGIDKATMRDIAAEDNVGIATVFRYFPKKDKLIVAVATHLISLEEEAFRAIAATPVTGIEKLEALLDHFLNLQLPELSSRSRYLEAFESYAAQQAEPLEDIQQYNDVHRKVSDAFAEIIDSCTRDGSVRSDLPIEETLSTVVNAFGIFSKKLSLQRSIVMFESIVSADVQLDLLKRMFLDYLRNPESAASDL</sequence>
<dbReference type="EMBL" id="MRTP01000003">
    <property type="protein sequence ID" value="OMF54611.1"/>
    <property type="molecule type" value="Genomic_DNA"/>
</dbReference>
<name>A0A1R1ES33_9BACL</name>
<dbReference type="STRING" id="297318.BK138_15730"/>
<evidence type="ECO:0000256" key="4">
    <source>
        <dbReference type="PROSITE-ProRule" id="PRU00335"/>
    </source>
</evidence>
<dbReference type="InterPro" id="IPR001647">
    <property type="entry name" value="HTH_TetR"/>
</dbReference>
<dbReference type="InterPro" id="IPR050109">
    <property type="entry name" value="HTH-type_TetR-like_transc_reg"/>
</dbReference>
<dbReference type="Proteomes" id="UP000187172">
    <property type="component" value="Unassembled WGS sequence"/>
</dbReference>
<evidence type="ECO:0000259" key="5">
    <source>
        <dbReference type="PROSITE" id="PS50977"/>
    </source>
</evidence>
<reference evidence="6 7" key="1">
    <citation type="submission" date="2016-11" db="EMBL/GenBank/DDBJ databases">
        <title>Paenibacillus species isolates.</title>
        <authorList>
            <person name="Beno S.M."/>
        </authorList>
    </citation>
    <scope>NUCLEOTIDE SEQUENCE [LARGE SCALE GENOMIC DNA]</scope>
    <source>
        <strain evidence="6 7">FSL R5-0378</strain>
    </source>
</reference>
<dbReference type="SUPFAM" id="SSF46689">
    <property type="entry name" value="Homeodomain-like"/>
    <property type="match status" value="1"/>
</dbReference>
<keyword evidence="3" id="KW-0804">Transcription</keyword>
<dbReference type="AlphaFoldDB" id="A0A1R1ES33"/>
<dbReference type="GO" id="GO:0000976">
    <property type="term" value="F:transcription cis-regulatory region binding"/>
    <property type="evidence" value="ECO:0007669"/>
    <property type="project" value="TreeGrafter"/>
</dbReference>
<keyword evidence="2 4" id="KW-0238">DNA-binding</keyword>
<evidence type="ECO:0000256" key="3">
    <source>
        <dbReference type="ARBA" id="ARBA00023163"/>
    </source>
</evidence>
<feature type="DNA-binding region" description="H-T-H motif" evidence="4">
    <location>
        <begin position="39"/>
        <end position="58"/>
    </location>
</feature>
<dbReference type="InterPro" id="IPR023772">
    <property type="entry name" value="DNA-bd_HTH_TetR-type_CS"/>
</dbReference>
<evidence type="ECO:0000313" key="7">
    <source>
        <dbReference type="Proteomes" id="UP000187172"/>
    </source>
</evidence>
<dbReference type="PANTHER" id="PTHR30055">
    <property type="entry name" value="HTH-TYPE TRANSCRIPTIONAL REGULATOR RUTR"/>
    <property type="match status" value="1"/>
</dbReference>
<dbReference type="Gene3D" id="1.10.357.10">
    <property type="entry name" value="Tetracycline Repressor, domain 2"/>
    <property type="match status" value="1"/>
</dbReference>
<dbReference type="PRINTS" id="PR00455">
    <property type="entry name" value="HTHTETR"/>
</dbReference>